<evidence type="ECO:0000256" key="3">
    <source>
        <dbReference type="ARBA" id="ARBA00009557"/>
    </source>
</evidence>
<keyword evidence="12" id="KW-1185">Reference proteome</keyword>
<dbReference type="GO" id="GO:0048471">
    <property type="term" value="C:perinuclear region of cytoplasm"/>
    <property type="evidence" value="ECO:0007669"/>
    <property type="project" value="UniProtKB-SubCell"/>
</dbReference>
<evidence type="ECO:0000256" key="7">
    <source>
        <dbReference type="ARBA" id="ARBA00023212"/>
    </source>
</evidence>
<keyword evidence="5" id="KW-0677">Repeat</keyword>
<sequence length="256" mass="29406">DERRRIVTPTARARVTMEFGLDKRAQTLQGLAFPLQEEAKRALQQLKQKRINYIQLRLDVEKETIELVHTKPTETHELPYRIPTDSPRYHFFIFKHSHQGQLQEALVFIYSMPGYTCSIKERMLYSSCKNRLLDEVERDYQLEVTKKMEIDNGDGLTEDFLYEEVHPMEHTLKQAFAKPRGPGGKRGNKRLIKGAGENGEESLLSVKWLRAVPPRGRGKFVCLASPPPGTQQRTSTASPPPSSIYRPQVGFPFNLI</sequence>
<evidence type="ECO:0000256" key="5">
    <source>
        <dbReference type="ARBA" id="ARBA00022737"/>
    </source>
</evidence>
<name>A0AAD3R4D7_LATJO</name>
<dbReference type="GO" id="GO:0010976">
    <property type="term" value="P:positive regulation of neuron projection development"/>
    <property type="evidence" value="ECO:0007669"/>
    <property type="project" value="TreeGrafter"/>
</dbReference>
<dbReference type="FunFam" id="3.40.20.10:FF:000007">
    <property type="entry name" value="Twinfilin-1 isoform 1"/>
    <property type="match status" value="1"/>
</dbReference>
<keyword evidence="4" id="KW-0963">Cytoplasm</keyword>
<accession>A0AAD3R4D7</accession>
<gene>
    <name evidence="11" type="ORF">AKAME5_002845500</name>
</gene>
<evidence type="ECO:0000313" key="11">
    <source>
        <dbReference type="EMBL" id="GLD54706.1"/>
    </source>
</evidence>
<dbReference type="Gene3D" id="3.40.20.10">
    <property type="entry name" value="Severin"/>
    <property type="match status" value="1"/>
</dbReference>
<dbReference type="SMART" id="SM00102">
    <property type="entry name" value="ADF"/>
    <property type="match status" value="1"/>
</dbReference>
<evidence type="ECO:0000256" key="2">
    <source>
        <dbReference type="ARBA" id="ARBA00004556"/>
    </source>
</evidence>
<dbReference type="GO" id="GO:0030016">
    <property type="term" value="C:myofibril"/>
    <property type="evidence" value="ECO:0007669"/>
    <property type="project" value="TreeGrafter"/>
</dbReference>
<comment type="caution">
    <text evidence="11">The sequence shown here is derived from an EMBL/GenBank/DDBJ whole genome shotgun (WGS) entry which is preliminary data.</text>
</comment>
<evidence type="ECO:0000259" key="10">
    <source>
        <dbReference type="PROSITE" id="PS51263"/>
    </source>
</evidence>
<feature type="region of interest" description="Disordered" evidence="9">
    <location>
        <begin position="224"/>
        <end position="251"/>
    </location>
</feature>
<organism evidence="11 12">
    <name type="scientific">Lates japonicus</name>
    <name type="common">Japanese lates</name>
    <dbReference type="NCBI Taxonomy" id="270547"/>
    <lineage>
        <taxon>Eukaryota</taxon>
        <taxon>Metazoa</taxon>
        <taxon>Chordata</taxon>
        <taxon>Craniata</taxon>
        <taxon>Vertebrata</taxon>
        <taxon>Euteleostomi</taxon>
        <taxon>Actinopterygii</taxon>
        <taxon>Neopterygii</taxon>
        <taxon>Teleostei</taxon>
        <taxon>Neoteleostei</taxon>
        <taxon>Acanthomorphata</taxon>
        <taxon>Carangaria</taxon>
        <taxon>Carangaria incertae sedis</taxon>
        <taxon>Centropomidae</taxon>
        <taxon>Lates</taxon>
    </lineage>
</organism>
<evidence type="ECO:0000256" key="6">
    <source>
        <dbReference type="ARBA" id="ARBA00023203"/>
    </source>
</evidence>
<feature type="non-terminal residue" evidence="11">
    <location>
        <position position="1"/>
    </location>
</feature>
<dbReference type="Pfam" id="PF00241">
    <property type="entry name" value="Cofilin_ADF"/>
    <property type="match status" value="1"/>
</dbReference>
<dbReference type="SUPFAM" id="SSF55753">
    <property type="entry name" value="Actin depolymerizing proteins"/>
    <property type="match status" value="1"/>
</dbReference>
<proteinExistence type="inferred from homology"/>
<dbReference type="InterPro" id="IPR028458">
    <property type="entry name" value="Twinfilin"/>
</dbReference>
<dbReference type="GO" id="GO:0051015">
    <property type="term" value="F:actin filament binding"/>
    <property type="evidence" value="ECO:0007669"/>
    <property type="project" value="TreeGrafter"/>
</dbReference>
<evidence type="ECO:0000256" key="4">
    <source>
        <dbReference type="ARBA" id="ARBA00022490"/>
    </source>
</evidence>
<dbReference type="PROSITE" id="PS51263">
    <property type="entry name" value="ADF_H"/>
    <property type="match status" value="1"/>
</dbReference>
<dbReference type="Proteomes" id="UP001279410">
    <property type="component" value="Unassembled WGS sequence"/>
</dbReference>
<feature type="coiled-coil region" evidence="8">
    <location>
        <begin position="36"/>
        <end position="63"/>
    </location>
</feature>
<feature type="domain" description="ADF-H" evidence="10">
    <location>
        <begin position="30"/>
        <end position="166"/>
    </location>
</feature>
<dbReference type="GO" id="GO:0030042">
    <property type="term" value="P:actin filament depolymerization"/>
    <property type="evidence" value="ECO:0007669"/>
    <property type="project" value="TreeGrafter"/>
</dbReference>
<keyword evidence="6" id="KW-0009">Actin-binding</keyword>
<dbReference type="CDD" id="cd11284">
    <property type="entry name" value="ADF_Twf-C_like"/>
    <property type="match status" value="1"/>
</dbReference>
<evidence type="ECO:0000313" key="12">
    <source>
        <dbReference type="Proteomes" id="UP001279410"/>
    </source>
</evidence>
<comment type="similarity">
    <text evidence="3">Belongs to the actin-binding proteins ADF family. Twinfilin subfamily.</text>
</comment>
<dbReference type="GO" id="GO:0003785">
    <property type="term" value="F:actin monomer binding"/>
    <property type="evidence" value="ECO:0007669"/>
    <property type="project" value="TreeGrafter"/>
</dbReference>
<dbReference type="InterPro" id="IPR002108">
    <property type="entry name" value="ADF-H"/>
</dbReference>
<keyword evidence="8" id="KW-0175">Coiled coil</keyword>
<protein>
    <submittedName>
        <fullName evidence="11">Twinfilin-2-like isoform X1</fullName>
    </submittedName>
</protein>
<keyword evidence="7" id="KW-0206">Cytoskeleton</keyword>
<evidence type="ECO:0000256" key="9">
    <source>
        <dbReference type="SAM" id="MobiDB-lite"/>
    </source>
</evidence>
<reference evidence="11" key="1">
    <citation type="submission" date="2022-08" db="EMBL/GenBank/DDBJ databases">
        <title>Genome sequencing of akame (Lates japonicus).</title>
        <authorList>
            <person name="Hashiguchi Y."/>
            <person name="Takahashi H."/>
        </authorList>
    </citation>
    <scope>NUCLEOTIDE SEQUENCE</scope>
    <source>
        <strain evidence="11">Kochi</strain>
    </source>
</reference>
<comment type="subcellular location">
    <subcellularLocation>
        <location evidence="1">Cytoplasm</location>
        <location evidence="1">Cytoskeleton</location>
    </subcellularLocation>
    <subcellularLocation>
        <location evidence="2">Cytoplasm</location>
        <location evidence="2">Perinuclear region</location>
    </subcellularLocation>
</comment>
<dbReference type="GO" id="GO:0010591">
    <property type="term" value="P:regulation of lamellipodium assembly"/>
    <property type="evidence" value="ECO:0007669"/>
    <property type="project" value="TreeGrafter"/>
</dbReference>
<evidence type="ECO:0000256" key="8">
    <source>
        <dbReference type="SAM" id="Coils"/>
    </source>
</evidence>
<evidence type="ECO:0000256" key="1">
    <source>
        <dbReference type="ARBA" id="ARBA00004245"/>
    </source>
</evidence>
<dbReference type="AlphaFoldDB" id="A0AAD3R4D7"/>
<dbReference type="GO" id="GO:0051016">
    <property type="term" value="P:barbed-end actin filament capping"/>
    <property type="evidence" value="ECO:0007669"/>
    <property type="project" value="TreeGrafter"/>
</dbReference>
<dbReference type="EMBL" id="BRZM01004100">
    <property type="protein sequence ID" value="GLD54706.1"/>
    <property type="molecule type" value="Genomic_DNA"/>
</dbReference>
<dbReference type="PANTHER" id="PTHR13759">
    <property type="entry name" value="TWINFILIN"/>
    <property type="match status" value="1"/>
</dbReference>
<dbReference type="InterPro" id="IPR029006">
    <property type="entry name" value="ADF-H/Gelsolin-like_dom_sf"/>
</dbReference>
<dbReference type="GO" id="GO:0005884">
    <property type="term" value="C:actin filament"/>
    <property type="evidence" value="ECO:0007669"/>
    <property type="project" value="TreeGrafter"/>
</dbReference>
<dbReference type="PANTHER" id="PTHR13759:SF9">
    <property type="entry name" value="TWINFILIN-2"/>
    <property type="match status" value="1"/>
</dbReference>